<dbReference type="EMBL" id="FXBL01000004">
    <property type="protein sequence ID" value="SMH31010.1"/>
    <property type="molecule type" value="Genomic_DNA"/>
</dbReference>
<dbReference type="PRINTS" id="PR00080">
    <property type="entry name" value="SDRFAMILY"/>
</dbReference>
<protein>
    <submittedName>
        <fullName evidence="3">Gluconate 5-dehydrogenase</fullName>
    </submittedName>
</protein>
<dbReference type="InterPro" id="IPR020904">
    <property type="entry name" value="Sc_DH/Rdtase_CS"/>
</dbReference>
<dbReference type="SUPFAM" id="SSF51735">
    <property type="entry name" value="NAD(P)-binding Rossmann-fold domains"/>
    <property type="match status" value="1"/>
</dbReference>
<keyword evidence="4" id="KW-1185">Reference proteome</keyword>
<evidence type="ECO:0000256" key="1">
    <source>
        <dbReference type="ARBA" id="ARBA00006484"/>
    </source>
</evidence>
<dbReference type="NCBIfam" id="NF005559">
    <property type="entry name" value="PRK07231.1"/>
    <property type="match status" value="1"/>
</dbReference>
<reference evidence="3 4" key="1">
    <citation type="submission" date="2017-04" db="EMBL/GenBank/DDBJ databases">
        <authorList>
            <person name="Afonso C.L."/>
            <person name="Miller P.J."/>
            <person name="Scott M.A."/>
            <person name="Spackman E."/>
            <person name="Goraichik I."/>
            <person name="Dimitrov K.M."/>
            <person name="Suarez D.L."/>
            <person name="Swayne D.E."/>
        </authorList>
    </citation>
    <scope>NUCLEOTIDE SEQUENCE [LARGE SCALE GENOMIC DNA]</scope>
    <source>
        <strain evidence="3 4">B5P</strain>
    </source>
</reference>
<evidence type="ECO:0000259" key="2">
    <source>
        <dbReference type="SMART" id="SM00822"/>
    </source>
</evidence>
<dbReference type="Gene3D" id="3.40.50.720">
    <property type="entry name" value="NAD(P)-binding Rossmann-like Domain"/>
    <property type="match status" value="1"/>
</dbReference>
<dbReference type="InterPro" id="IPR057326">
    <property type="entry name" value="KR_dom"/>
</dbReference>
<evidence type="ECO:0000313" key="4">
    <source>
        <dbReference type="Proteomes" id="UP000193083"/>
    </source>
</evidence>
<proteinExistence type="inferred from homology"/>
<dbReference type="FunFam" id="3.40.50.720:FF:000084">
    <property type="entry name" value="Short-chain dehydrogenase reductase"/>
    <property type="match status" value="1"/>
</dbReference>
<name>A0A1X7N3F4_9HYPH</name>
<dbReference type="Pfam" id="PF13561">
    <property type="entry name" value="adh_short_C2"/>
    <property type="match status" value="1"/>
</dbReference>
<evidence type="ECO:0000313" key="3">
    <source>
        <dbReference type="EMBL" id="SMH31010.1"/>
    </source>
</evidence>
<dbReference type="AlphaFoldDB" id="A0A1X7N3F4"/>
<dbReference type="RefSeq" id="WP_176247440.1">
    <property type="nucleotide sequence ID" value="NZ_FXBL01000004.1"/>
</dbReference>
<gene>
    <name evidence="3" type="ORF">SAMN02982922_1120</name>
</gene>
<dbReference type="PROSITE" id="PS00061">
    <property type="entry name" value="ADH_SHORT"/>
    <property type="match status" value="1"/>
</dbReference>
<dbReference type="InterPro" id="IPR036291">
    <property type="entry name" value="NAD(P)-bd_dom_sf"/>
</dbReference>
<dbReference type="Proteomes" id="UP000193083">
    <property type="component" value="Unassembled WGS sequence"/>
</dbReference>
<sequence>MLELFSLKGKVALVTGASRGLGKPIAKGLAAAGAHVILVARDEAKLSAVKAEIEGDGGAATVLPLDLADEAAIRDGVRKVGAELGRLDICVNNAGIINWQPLLDSDEDDFQNMMDTNVRATFIMAQECAALMRAGGEGGRIVNTGSVLGPLGRAKLHAYCGSKSAIIGLTRSLAAELGRENINVNCVCPGYFLTEINQSLQSRPGYMEAINGVTPMERWGDPKEMVGTIIYLSSAASSFVTGQVIMVDGGLSSSFKFQLAA</sequence>
<feature type="domain" description="Ketoreductase" evidence="2">
    <location>
        <begin position="10"/>
        <end position="185"/>
    </location>
</feature>
<accession>A0A1X7N3F4</accession>
<dbReference type="InterPro" id="IPR002347">
    <property type="entry name" value="SDR_fam"/>
</dbReference>
<dbReference type="SMART" id="SM00822">
    <property type="entry name" value="PKS_KR"/>
    <property type="match status" value="1"/>
</dbReference>
<comment type="similarity">
    <text evidence="1">Belongs to the short-chain dehydrogenases/reductases (SDR) family.</text>
</comment>
<dbReference type="PANTHER" id="PTHR42760">
    <property type="entry name" value="SHORT-CHAIN DEHYDROGENASES/REDUCTASES FAMILY MEMBER"/>
    <property type="match status" value="1"/>
</dbReference>
<dbReference type="PRINTS" id="PR00081">
    <property type="entry name" value="GDHRDH"/>
</dbReference>
<organism evidence="3 4">
    <name type="scientific">Mesorhizobium australicum</name>
    <dbReference type="NCBI Taxonomy" id="536018"/>
    <lineage>
        <taxon>Bacteria</taxon>
        <taxon>Pseudomonadati</taxon>
        <taxon>Pseudomonadota</taxon>
        <taxon>Alphaproteobacteria</taxon>
        <taxon>Hyphomicrobiales</taxon>
        <taxon>Phyllobacteriaceae</taxon>
        <taxon>Mesorhizobium</taxon>
    </lineage>
</organism>
<dbReference type="GO" id="GO:0016616">
    <property type="term" value="F:oxidoreductase activity, acting on the CH-OH group of donors, NAD or NADP as acceptor"/>
    <property type="evidence" value="ECO:0007669"/>
    <property type="project" value="TreeGrafter"/>
</dbReference>